<evidence type="ECO:0000313" key="7">
    <source>
        <dbReference type="EMBL" id="KVI04499.1"/>
    </source>
</evidence>
<dbReference type="EMBL" id="LEKV01002029">
    <property type="protein sequence ID" value="KVI04499.1"/>
    <property type="molecule type" value="Genomic_DNA"/>
</dbReference>
<proteinExistence type="predicted"/>
<dbReference type="OMA" id="KCKENHF"/>
<dbReference type="Gramene" id="KVI04499">
    <property type="protein sequence ID" value="KVI04499"/>
    <property type="gene ID" value="Ccrd_017184"/>
</dbReference>
<accession>A0A103Y8J6</accession>
<dbReference type="GO" id="GO:0004674">
    <property type="term" value="F:protein serine/threonine kinase activity"/>
    <property type="evidence" value="ECO:0007669"/>
    <property type="project" value="UniProtKB-KW"/>
</dbReference>
<keyword evidence="2" id="KW-0808">Transferase</keyword>
<protein>
    <submittedName>
        <fullName evidence="7">AGC-kinase, C-terminal</fullName>
    </submittedName>
</protein>
<dbReference type="PROSITE" id="PS51285">
    <property type="entry name" value="AGC_KINASE_CTER"/>
    <property type="match status" value="1"/>
</dbReference>
<evidence type="ECO:0000256" key="1">
    <source>
        <dbReference type="ARBA" id="ARBA00022527"/>
    </source>
</evidence>
<dbReference type="InterPro" id="IPR011009">
    <property type="entry name" value="Kinase-like_dom_sf"/>
</dbReference>
<evidence type="ECO:0000259" key="6">
    <source>
        <dbReference type="PROSITE" id="PS51285"/>
    </source>
</evidence>
<dbReference type="Gene3D" id="1.10.510.10">
    <property type="entry name" value="Transferase(Phosphotransferase) domain 1"/>
    <property type="match status" value="1"/>
</dbReference>
<evidence type="ECO:0000313" key="8">
    <source>
        <dbReference type="Proteomes" id="UP000243975"/>
    </source>
</evidence>
<gene>
    <name evidence="7" type="ORF">Ccrd_017184</name>
</gene>
<dbReference type="STRING" id="59895.A0A103Y8J6"/>
<comment type="caution">
    <text evidence="7">The sequence shown here is derived from an EMBL/GenBank/DDBJ whole genome shotgun (WGS) entry which is preliminary data.</text>
</comment>
<keyword evidence="4" id="KW-0418">Kinase</keyword>
<dbReference type="AlphaFoldDB" id="A0A103Y8J6"/>
<feature type="domain" description="AGC-kinase C-terminal" evidence="6">
    <location>
        <begin position="194"/>
        <end position="263"/>
    </location>
</feature>
<dbReference type="SMART" id="SM00133">
    <property type="entry name" value="S_TK_X"/>
    <property type="match status" value="1"/>
</dbReference>
<evidence type="ECO:0000256" key="3">
    <source>
        <dbReference type="ARBA" id="ARBA00022741"/>
    </source>
</evidence>
<keyword evidence="3" id="KW-0547">Nucleotide-binding</keyword>
<keyword evidence="1" id="KW-0723">Serine/threonine-protein kinase</keyword>
<organism evidence="7 8">
    <name type="scientific">Cynara cardunculus var. scolymus</name>
    <name type="common">Globe artichoke</name>
    <name type="synonym">Cynara scolymus</name>
    <dbReference type="NCBI Taxonomy" id="59895"/>
    <lineage>
        <taxon>Eukaryota</taxon>
        <taxon>Viridiplantae</taxon>
        <taxon>Streptophyta</taxon>
        <taxon>Embryophyta</taxon>
        <taxon>Tracheophyta</taxon>
        <taxon>Spermatophyta</taxon>
        <taxon>Magnoliopsida</taxon>
        <taxon>eudicotyledons</taxon>
        <taxon>Gunneridae</taxon>
        <taxon>Pentapetalae</taxon>
        <taxon>asterids</taxon>
        <taxon>campanulids</taxon>
        <taxon>Asterales</taxon>
        <taxon>Asteraceae</taxon>
        <taxon>Carduoideae</taxon>
        <taxon>Cardueae</taxon>
        <taxon>Carduinae</taxon>
        <taxon>Cynara</taxon>
    </lineage>
</organism>
<dbReference type="SUPFAM" id="SSF56112">
    <property type="entry name" value="Protein kinase-like (PK-like)"/>
    <property type="match status" value="1"/>
</dbReference>
<sequence length="268" mass="29905">MVASQCLHMTGTRKVFQNQLLPMGPPDALLVDHIENELDFSDVFGVAPGMSSAPNANELVYDEPEVICSRCHSLVGPTPFASQLVKLGKLTLHETEYDLVEGTKYRLFLVLDFVNGGHLFFQLYRQGLFRYPPFRGGNRQKIQQKIVKDKLKLPTFLSSEAHSLLKGLLQKESSRRLGSGGGGSDEIKSHKWFKVIDWKKLEGREVKPSFVPAVGGKQCIANFEECWTKLPAVVDSPAASPKCKENHFKGFTYVRPAAAPFLQRDDSP</sequence>
<dbReference type="GO" id="GO:0005524">
    <property type="term" value="F:ATP binding"/>
    <property type="evidence" value="ECO:0007669"/>
    <property type="project" value="UniProtKB-KW"/>
</dbReference>
<evidence type="ECO:0000256" key="4">
    <source>
        <dbReference type="ARBA" id="ARBA00022777"/>
    </source>
</evidence>
<evidence type="ECO:0000256" key="2">
    <source>
        <dbReference type="ARBA" id="ARBA00022679"/>
    </source>
</evidence>
<name>A0A103Y8J6_CYNCS</name>
<reference evidence="7 8" key="1">
    <citation type="journal article" date="2016" name="Sci. Rep.">
        <title>The genome sequence of the outbreeding globe artichoke constructed de novo incorporating a phase-aware low-pass sequencing strategy of F1 progeny.</title>
        <authorList>
            <person name="Scaglione D."/>
            <person name="Reyes-Chin-Wo S."/>
            <person name="Acquadro A."/>
            <person name="Froenicke L."/>
            <person name="Portis E."/>
            <person name="Beitel C."/>
            <person name="Tirone M."/>
            <person name="Mauro R."/>
            <person name="Lo Monaco A."/>
            <person name="Mauromicale G."/>
            <person name="Faccioli P."/>
            <person name="Cattivelli L."/>
            <person name="Rieseberg L."/>
            <person name="Michelmore R."/>
            <person name="Lanteri S."/>
        </authorList>
    </citation>
    <scope>NUCLEOTIDE SEQUENCE [LARGE SCALE GENOMIC DNA]</scope>
    <source>
        <strain evidence="7">2C</strain>
    </source>
</reference>
<keyword evidence="8" id="KW-1185">Reference proteome</keyword>
<evidence type="ECO:0000256" key="5">
    <source>
        <dbReference type="ARBA" id="ARBA00022840"/>
    </source>
</evidence>
<dbReference type="Gene3D" id="3.30.200.20">
    <property type="entry name" value="Phosphorylase Kinase, domain 1"/>
    <property type="match status" value="1"/>
</dbReference>
<dbReference type="Proteomes" id="UP000243975">
    <property type="component" value="Unassembled WGS sequence"/>
</dbReference>
<dbReference type="InterPro" id="IPR000961">
    <property type="entry name" value="AGC-kinase_C"/>
</dbReference>
<dbReference type="PANTHER" id="PTHR24351">
    <property type="entry name" value="RIBOSOMAL PROTEIN S6 KINASE"/>
    <property type="match status" value="1"/>
</dbReference>
<keyword evidence="5" id="KW-0067">ATP-binding</keyword>